<gene>
    <name evidence="12" type="primary">ntH</name>
    <name evidence="10" type="synonym">nth</name>
    <name evidence="12" type="ORF">bsdE14_06310</name>
</gene>
<dbReference type="InterPro" id="IPR004035">
    <property type="entry name" value="Endouclease-III_FeS-bd_BS"/>
</dbReference>
<keyword evidence="9 10" id="KW-0326">Glycosidase</keyword>
<keyword evidence="2 10" id="KW-0004">4Fe-4S</keyword>
<dbReference type="PROSITE" id="PS00764">
    <property type="entry name" value="ENDONUCLEASE_III_1"/>
    <property type="match status" value="1"/>
</dbReference>
<dbReference type="InterPro" id="IPR004036">
    <property type="entry name" value="Endonuclease-III-like_CS2"/>
</dbReference>
<dbReference type="Proteomes" id="UP001208567">
    <property type="component" value="Unassembled WGS sequence"/>
</dbReference>
<keyword evidence="12" id="KW-0255">Endonuclease</keyword>
<feature type="domain" description="HhH-GPD" evidence="11">
    <location>
        <begin position="38"/>
        <end position="185"/>
    </location>
</feature>
<dbReference type="Pfam" id="PF00633">
    <property type="entry name" value="HHH"/>
    <property type="match status" value="1"/>
</dbReference>
<keyword evidence="8 10" id="KW-0234">DNA repair</keyword>
<dbReference type="EC" id="4.2.99.18" evidence="10"/>
<evidence type="ECO:0000256" key="1">
    <source>
        <dbReference type="ARBA" id="ARBA00008343"/>
    </source>
</evidence>
<dbReference type="SUPFAM" id="SSF48150">
    <property type="entry name" value="DNA-glycosylase"/>
    <property type="match status" value="1"/>
</dbReference>
<evidence type="ECO:0000259" key="11">
    <source>
        <dbReference type="SMART" id="SM00478"/>
    </source>
</evidence>
<keyword evidence="3 10" id="KW-0479">Metal-binding</keyword>
<evidence type="ECO:0000256" key="6">
    <source>
        <dbReference type="ARBA" id="ARBA00023004"/>
    </source>
</evidence>
<dbReference type="Gene3D" id="1.10.1670.10">
    <property type="entry name" value="Helix-hairpin-Helix base-excision DNA repair enzymes (C-terminal)"/>
    <property type="match status" value="1"/>
</dbReference>
<evidence type="ECO:0000256" key="4">
    <source>
        <dbReference type="ARBA" id="ARBA00022763"/>
    </source>
</evidence>
<comment type="similarity">
    <text evidence="1 10">Belongs to the Nth/MutY family.</text>
</comment>
<dbReference type="CDD" id="cd00056">
    <property type="entry name" value="ENDO3c"/>
    <property type="match status" value="1"/>
</dbReference>
<dbReference type="NCBIfam" id="TIGR01083">
    <property type="entry name" value="nth"/>
    <property type="match status" value="1"/>
</dbReference>
<sequence>MNKATMKKAVEILQQNYSGAKCALNFNSPYELLIATMLSAQCTDERVNIVTSVLFKDYNTAEKMVALTEEELGEIIKSCGFYKNKSKNILATSRELLLKYNGEVPRTMEQLIELPGVGRKTANVVLSNAYGVPAIAVDTHVFRVSNRLGLAKGNTPEEVEEQLMKNIPKKLWSDAHHYIIWHGRKICNSRKPKCDECPLAPYCDFNNGLTEDKKAK</sequence>
<proteinExistence type="inferred from homology"/>
<protein>
    <recommendedName>
        <fullName evidence="10">Endonuclease III</fullName>
        <ecNumber evidence="10">4.2.99.18</ecNumber>
    </recommendedName>
    <alternativeName>
        <fullName evidence="10">DNA-(apurinic or apyrimidinic site) lyase</fullName>
    </alternativeName>
</protein>
<dbReference type="PANTHER" id="PTHR10359">
    <property type="entry name" value="A/G-SPECIFIC ADENINE GLYCOSYLASE/ENDONUCLEASE III"/>
    <property type="match status" value="1"/>
</dbReference>
<evidence type="ECO:0000313" key="13">
    <source>
        <dbReference type="Proteomes" id="UP001208567"/>
    </source>
</evidence>
<dbReference type="InterPro" id="IPR000445">
    <property type="entry name" value="HhH_motif"/>
</dbReference>
<keyword evidence="4 10" id="KW-0227">DNA damage</keyword>
<evidence type="ECO:0000256" key="9">
    <source>
        <dbReference type="ARBA" id="ARBA00023295"/>
    </source>
</evidence>
<dbReference type="Pfam" id="PF10576">
    <property type="entry name" value="EndIII_4Fe-2S"/>
    <property type="match status" value="1"/>
</dbReference>
<keyword evidence="7 10" id="KW-0411">Iron-sulfur</keyword>
<keyword evidence="13" id="KW-1185">Reference proteome</keyword>
<evidence type="ECO:0000313" key="12">
    <source>
        <dbReference type="EMBL" id="GLC29221.1"/>
    </source>
</evidence>
<dbReference type="SMART" id="SM00525">
    <property type="entry name" value="FES"/>
    <property type="match status" value="1"/>
</dbReference>
<dbReference type="Gene3D" id="1.10.340.30">
    <property type="entry name" value="Hypothetical protein, domain 2"/>
    <property type="match status" value="1"/>
</dbReference>
<dbReference type="PANTHER" id="PTHR10359:SF18">
    <property type="entry name" value="ENDONUCLEASE III"/>
    <property type="match status" value="1"/>
</dbReference>
<comment type="cofactor">
    <cofactor evidence="10">
        <name>[4Fe-4S] cluster</name>
        <dbReference type="ChEBI" id="CHEBI:49883"/>
    </cofactor>
    <text evidence="10">Binds 1 [4Fe-4S] cluster.</text>
</comment>
<dbReference type="SMART" id="SM00478">
    <property type="entry name" value="ENDO3c"/>
    <property type="match status" value="1"/>
</dbReference>
<dbReference type="GO" id="GO:0004519">
    <property type="term" value="F:endonuclease activity"/>
    <property type="evidence" value="ECO:0007669"/>
    <property type="project" value="UniProtKB-KW"/>
</dbReference>
<evidence type="ECO:0000256" key="10">
    <source>
        <dbReference type="HAMAP-Rule" id="MF_00942"/>
    </source>
</evidence>
<dbReference type="InterPro" id="IPR023170">
    <property type="entry name" value="HhH_base_excis_C"/>
</dbReference>
<dbReference type="Pfam" id="PF00730">
    <property type="entry name" value="HhH-GPD"/>
    <property type="match status" value="1"/>
</dbReference>
<feature type="binding site" evidence="10">
    <location>
        <position position="194"/>
    </location>
    <ligand>
        <name>[4Fe-4S] cluster</name>
        <dbReference type="ChEBI" id="CHEBI:49883"/>
    </ligand>
</feature>
<evidence type="ECO:0000256" key="2">
    <source>
        <dbReference type="ARBA" id="ARBA00022485"/>
    </source>
</evidence>
<evidence type="ECO:0000256" key="8">
    <source>
        <dbReference type="ARBA" id="ARBA00023204"/>
    </source>
</evidence>
<dbReference type="PIRSF" id="PIRSF001435">
    <property type="entry name" value="Nth"/>
    <property type="match status" value="1"/>
</dbReference>
<feature type="binding site" evidence="10">
    <location>
        <position position="203"/>
    </location>
    <ligand>
        <name>[4Fe-4S] cluster</name>
        <dbReference type="ChEBI" id="CHEBI:49883"/>
    </ligand>
</feature>
<name>A0ABQ5N214_9CLOT</name>
<accession>A0ABQ5N214</accession>
<comment type="function">
    <text evidence="10">DNA repair enzyme that has both DNA N-glycosylase activity and AP-lyase activity. The DNA N-glycosylase activity releases various damaged pyrimidines from DNA by cleaving the N-glycosidic bond, leaving an AP (apurinic/apyrimidinic) site. The AP-lyase activity cleaves the phosphodiester bond 3' to the AP site by a beta-elimination, leaving a 3'-terminal unsaturated sugar and a product with a terminal 5'-phosphate.</text>
</comment>
<dbReference type="RefSeq" id="WP_264848508.1">
    <property type="nucleotide sequence ID" value="NZ_BRXR01000001.1"/>
</dbReference>
<keyword evidence="12" id="KW-0540">Nuclease</keyword>
<feature type="binding site" evidence="10">
    <location>
        <position position="197"/>
    </location>
    <ligand>
        <name>[4Fe-4S] cluster</name>
        <dbReference type="ChEBI" id="CHEBI:49883"/>
    </ligand>
</feature>
<evidence type="ECO:0000256" key="7">
    <source>
        <dbReference type="ARBA" id="ARBA00023014"/>
    </source>
</evidence>
<organism evidence="12 13">
    <name type="scientific">Clostridium omnivorum</name>
    <dbReference type="NCBI Taxonomy" id="1604902"/>
    <lineage>
        <taxon>Bacteria</taxon>
        <taxon>Bacillati</taxon>
        <taxon>Bacillota</taxon>
        <taxon>Clostridia</taxon>
        <taxon>Eubacteriales</taxon>
        <taxon>Clostridiaceae</taxon>
        <taxon>Clostridium</taxon>
    </lineage>
</organism>
<keyword evidence="10" id="KW-0238">DNA-binding</keyword>
<dbReference type="EMBL" id="BRXR01000001">
    <property type="protein sequence ID" value="GLC29221.1"/>
    <property type="molecule type" value="Genomic_DNA"/>
</dbReference>
<comment type="catalytic activity">
    <reaction evidence="10">
        <text>2'-deoxyribonucleotide-(2'-deoxyribose 5'-phosphate)-2'-deoxyribonucleotide-DNA = a 3'-end 2'-deoxyribonucleotide-(2,3-dehydro-2,3-deoxyribose 5'-phosphate)-DNA + a 5'-end 5'-phospho-2'-deoxyribonucleoside-DNA + H(+)</text>
        <dbReference type="Rhea" id="RHEA:66592"/>
        <dbReference type="Rhea" id="RHEA-COMP:13180"/>
        <dbReference type="Rhea" id="RHEA-COMP:16897"/>
        <dbReference type="Rhea" id="RHEA-COMP:17067"/>
        <dbReference type="ChEBI" id="CHEBI:15378"/>
        <dbReference type="ChEBI" id="CHEBI:136412"/>
        <dbReference type="ChEBI" id="CHEBI:157695"/>
        <dbReference type="ChEBI" id="CHEBI:167181"/>
        <dbReference type="EC" id="4.2.99.18"/>
    </reaction>
</comment>
<feature type="binding site" evidence="10">
    <location>
        <position position="187"/>
    </location>
    <ligand>
        <name>[4Fe-4S] cluster</name>
        <dbReference type="ChEBI" id="CHEBI:49883"/>
    </ligand>
</feature>
<dbReference type="PROSITE" id="PS01155">
    <property type="entry name" value="ENDONUCLEASE_III_2"/>
    <property type="match status" value="1"/>
</dbReference>
<keyword evidence="5 10" id="KW-0378">Hydrolase</keyword>
<evidence type="ECO:0000256" key="3">
    <source>
        <dbReference type="ARBA" id="ARBA00022723"/>
    </source>
</evidence>
<dbReference type="HAMAP" id="MF_00942">
    <property type="entry name" value="Nth"/>
    <property type="match status" value="1"/>
</dbReference>
<keyword evidence="6 10" id="KW-0408">Iron</keyword>
<dbReference type="InterPro" id="IPR011257">
    <property type="entry name" value="DNA_glycosylase"/>
</dbReference>
<dbReference type="InterPro" id="IPR005759">
    <property type="entry name" value="Nth"/>
</dbReference>
<keyword evidence="10" id="KW-0456">Lyase</keyword>
<reference evidence="12 13" key="1">
    <citation type="journal article" date="2024" name="Int. J. Syst. Evol. Microbiol.">
        <title>Clostridium omnivorum sp. nov., isolated from anoxic soil under the treatment of reductive soil disinfestation.</title>
        <authorList>
            <person name="Ueki A."/>
            <person name="Tonouchi A."/>
            <person name="Kaku N."/>
            <person name="Honma S."/>
            <person name="Ueki K."/>
        </authorList>
    </citation>
    <scope>NUCLEOTIDE SEQUENCE [LARGE SCALE GENOMIC DNA]</scope>
    <source>
        <strain evidence="12 13">E14</strain>
    </source>
</reference>
<comment type="caution">
    <text evidence="12">The sequence shown here is derived from an EMBL/GenBank/DDBJ whole genome shotgun (WGS) entry which is preliminary data.</text>
</comment>
<dbReference type="InterPro" id="IPR003265">
    <property type="entry name" value="HhH-GPD_domain"/>
</dbReference>
<dbReference type="InterPro" id="IPR003651">
    <property type="entry name" value="Endonuclease3_FeS-loop_motif"/>
</dbReference>
<evidence type="ECO:0000256" key="5">
    <source>
        <dbReference type="ARBA" id="ARBA00022801"/>
    </source>
</evidence>